<feature type="binding site" evidence="20">
    <location>
        <position position="22"/>
    </location>
    <ligand>
        <name>Zn(2+)</name>
        <dbReference type="ChEBI" id="CHEBI:29105"/>
    </ligand>
</feature>
<dbReference type="RefSeq" id="WP_124275613.1">
    <property type="nucleotide sequence ID" value="NZ_RDBM01000035.1"/>
</dbReference>
<dbReference type="GO" id="GO:2001295">
    <property type="term" value="P:malonyl-CoA biosynthetic process"/>
    <property type="evidence" value="ECO:0007669"/>
    <property type="project" value="UniProtKB-UniRule"/>
</dbReference>
<evidence type="ECO:0000256" key="3">
    <source>
        <dbReference type="ARBA" id="ARBA00006276"/>
    </source>
</evidence>
<evidence type="ECO:0000256" key="4">
    <source>
        <dbReference type="ARBA" id="ARBA00010284"/>
    </source>
</evidence>
<dbReference type="HAMAP" id="MF_00823">
    <property type="entry name" value="AcetylCoA_CT_alpha"/>
    <property type="match status" value="1"/>
</dbReference>
<comment type="similarity">
    <text evidence="4">In the N-terminal section; belongs to the AccD/PCCB family.</text>
</comment>
<evidence type="ECO:0000256" key="16">
    <source>
        <dbReference type="ARBA" id="ARBA00023160"/>
    </source>
</evidence>
<evidence type="ECO:0000256" key="11">
    <source>
        <dbReference type="ARBA" id="ARBA00022771"/>
    </source>
</evidence>
<keyword evidence="8 19" id="KW-0808">Transferase</keyword>
<feature type="zinc finger region" description="C4-type" evidence="20">
    <location>
        <begin position="19"/>
        <end position="41"/>
    </location>
</feature>
<evidence type="ECO:0000256" key="15">
    <source>
        <dbReference type="ARBA" id="ARBA00023098"/>
    </source>
</evidence>
<dbReference type="EC" id="2.1.3.15" evidence="19"/>
<feature type="binding site" evidence="20">
    <location>
        <position position="19"/>
    </location>
    <ligand>
        <name>Zn(2+)</name>
        <dbReference type="ChEBI" id="CHEBI:29105"/>
    </ligand>
</feature>
<feature type="binding site" evidence="20">
    <location>
        <position position="38"/>
    </location>
    <ligand>
        <name>Zn(2+)</name>
        <dbReference type="ChEBI" id="CHEBI:29105"/>
    </ligand>
</feature>
<evidence type="ECO:0000256" key="6">
    <source>
        <dbReference type="ARBA" id="ARBA00022490"/>
    </source>
</evidence>
<dbReference type="SUPFAM" id="SSF52096">
    <property type="entry name" value="ClpP/crotonase"/>
    <property type="match status" value="2"/>
</dbReference>
<dbReference type="PROSITE" id="PS50989">
    <property type="entry name" value="COA_CT_CTER"/>
    <property type="match status" value="1"/>
</dbReference>
<comment type="similarity">
    <text evidence="19">Belongs to the AccA family.</text>
</comment>
<evidence type="ECO:0000256" key="13">
    <source>
        <dbReference type="ARBA" id="ARBA00022833"/>
    </source>
</evidence>
<dbReference type="NCBIfam" id="NF004344">
    <property type="entry name" value="PRK05724.1"/>
    <property type="match status" value="1"/>
</dbReference>
<dbReference type="UniPathway" id="UPA00655">
    <property type="reaction ID" value="UER00711"/>
</dbReference>
<evidence type="ECO:0000256" key="19">
    <source>
        <dbReference type="HAMAP-Rule" id="MF_00823"/>
    </source>
</evidence>
<evidence type="ECO:0000313" key="23">
    <source>
        <dbReference type="EMBL" id="TXS28330.1"/>
    </source>
</evidence>
<evidence type="ECO:0000256" key="9">
    <source>
        <dbReference type="ARBA" id="ARBA00022723"/>
    </source>
</evidence>
<protein>
    <recommendedName>
        <fullName evidence="19 20">Multifunctional fusion protein</fullName>
    </recommendedName>
    <domain>
        <recommendedName>
            <fullName evidence="19">Acetyl-coenzyme A carboxylase carboxyl transferase subunit alpha</fullName>
            <shortName evidence="19">ACCase subunit alpha</shortName>
            <shortName evidence="19">Acetyl-CoA carboxylase carboxyltransferase subunit alpha</shortName>
            <ecNumber evidence="19">2.1.3.15</ecNumber>
        </recommendedName>
    </domain>
    <domain>
        <recommendedName>
            <fullName evidence="20">Acetyl-coenzyme A carboxylase carboxyl transferase subunit beta</fullName>
            <shortName evidence="20">ACCase subunit beta</shortName>
            <shortName evidence="20">Acetyl-CoA carboxylase carboxyltransferase subunit beta</shortName>
        </recommendedName>
    </domain>
</protein>
<keyword evidence="13 20" id="KW-0862">Zinc</keyword>
<evidence type="ECO:0000256" key="12">
    <source>
        <dbReference type="ARBA" id="ARBA00022832"/>
    </source>
</evidence>
<dbReference type="Pfam" id="PF03255">
    <property type="entry name" value="ACCA"/>
    <property type="match status" value="1"/>
</dbReference>
<evidence type="ECO:0000256" key="14">
    <source>
        <dbReference type="ARBA" id="ARBA00022840"/>
    </source>
</evidence>
<dbReference type="InterPro" id="IPR000438">
    <property type="entry name" value="Acetyl_CoA_COase_Trfase_b_su"/>
</dbReference>
<evidence type="ECO:0000256" key="7">
    <source>
        <dbReference type="ARBA" id="ARBA00022516"/>
    </source>
</evidence>
<dbReference type="HAMAP" id="MF_01395">
    <property type="entry name" value="AcetylCoA_CT_beta"/>
    <property type="match status" value="1"/>
</dbReference>
<dbReference type="InterPro" id="IPR041010">
    <property type="entry name" value="Znf-ACC"/>
</dbReference>
<feature type="binding site" evidence="20">
    <location>
        <position position="41"/>
    </location>
    <ligand>
        <name>Zn(2+)</name>
        <dbReference type="ChEBI" id="CHEBI:29105"/>
    </ligand>
</feature>
<dbReference type="InterPro" id="IPR001095">
    <property type="entry name" value="Acetyl_CoA_COase_a_su"/>
</dbReference>
<comment type="caution">
    <text evidence="23">The sequence shown here is derived from an EMBL/GenBank/DDBJ whole genome shotgun (WGS) entry which is preliminary data.</text>
</comment>
<sequence>MRQEQEPVRAGQDVQWRRCGACGAFVYGKRLDRNLKVCPECQFHFRISPDTRIRQLADPDSFRPLPADYEPRDLLAFSDSKPYPDRLRDARARTGRNDALVAGELTIEGHGLVVAAVDFSFMGGSMGAVVGEGIAAAARHALARRLPLLLIAASGGARMQEGAVSLMQMAKTAQWVAALREAGLPVVNLNTDPTFGGVSASFAMLGDVILAEPGSLIGFAGPQVIRNTIREELPPGFQSAEFLLEHGMIDAVVPRENQREHLARLLSLFGPSVPELPEPGGAEPLTEPLPALRGARETVALARNTGRPTAADYIGYVFDAFMPLRGDRVCADDQALLGGIARLGGQSVVVLGHQKGHDTAELVRSNFGMPNPEGYRKALRLMRLAERFGLPVVALVDTPGAFPGIGAEERGQSLAIAECILELSRIRVPVVSVVTGEGGSGGALALGVADTVLMLQNAYYSVISPEGCSTILFGTAEHAGRTADALRLTASDLLRLGVVDAIVPEPPDSAHSAPHPTALNVKTALVRALTPLLELPGDRLVELRRERYDRFGHPEHQPVVDWEDHDDH</sequence>
<keyword evidence="16 19" id="KW-0275">Fatty acid biosynthesis</keyword>
<dbReference type="EMBL" id="RDBM01000035">
    <property type="protein sequence ID" value="TXS28330.1"/>
    <property type="molecule type" value="Genomic_DNA"/>
</dbReference>
<keyword evidence="23" id="KW-0436">Ligase</keyword>
<reference evidence="23" key="1">
    <citation type="submission" date="2018-10" db="EMBL/GenBank/DDBJ databases">
        <authorList>
            <person name="Hariharan J."/>
            <person name="Choudoir M.J."/>
            <person name="Diebold P."/>
            <person name="Panke-Buisse K."/>
            <person name="Campbell A.N."/>
            <person name="Buckley D.H."/>
        </authorList>
    </citation>
    <scope>NUCLEOTIDE SEQUENCE</scope>
    <source>
        <strain evidence="23">Gb1</strain>
    </source>
</reference>
<comment type="function">
    <text evidence="17 20">Component of the acetyl coenzyme A carboxylase (ACC) complex. Biotin carboxylase (BC) catalyzes the carboxylation of biotin on its carrier protein (BCCP) and then the CO(2) group is transferred by the transcarboxylase to acetyl-CoA to form malonyl-CoA.</text>
</comment>
<proteinExistence type="inferred from homology"/>
<evidence type="ECO:0000259" key="21">
    <source>
        <dbReference type="PROSITE" id="PS50980"/>
    </source>
</evidence>
<dbReference type="Pfam" id="PF17848">
    <property type="entry name" value="Zn_ribbon_ACC"/>
    <property type="match status" value="1"/>
</dbReference>
<keyword evidence="15 19" id="KW-0443">Lipid metabolism</keyword>
<evidence type="ECO:0000256" key="10">
    <source>
        <dbReference type="ARBA" id="ARBA00022741"/>
    </source>
</evidence>
<comment type="subunit">
    <text evidence="5">Acetyl-CoA carboxylase is a heterotetramer composed of biotin carboxyl carrier protein (AccB), biotin carboxylase (AccC) and two subunits of ACCase subunit beta/alpha.</text>
</comment>
<comment type="catalytic activity">
    <reaction evidence="18 19">
        <text>N(6)-carboxybiotinyl-L-lysyl-[protein] + acetyl-CoA = N(6)-biotinyl-L-lysyl-[protein] + malonyl-CoA</text>
        <dbReference type="Rhea" id="RHEA:54728"/>
        <dbReference type="Rhea" id="RHEA-COMP:10505"/>
        <dbReference type="Rhea" id="RHEA-COMP:10506"/>
        <dbReference type="ChEBI" id="CHEBI:57288"/>
        <dbReference type="ChEBI" id="CHEBI:57384"/>
        <dbReference type="ChEBI" id="CHEBI:83144"/>
        <dbReference type="ChEBI" id="CHEBI:83145"/>
        <dbReference type="EC" id="2.1.3.15"/>
    </reaction>
</comment>
<dbReference type="PRINTS" id="PR01069">
    <property type="entry name" value="ACCCTRFRASEA"/>
</dbReference>
<comment type="cofactor">
    <cofactor evidence="20">
        <name>Zn(2+)</name>
        <dbReference type="ChEBI" id="CHEBI:29105"/>
    </cofactor>
    <text evidence="20">Binds 1 zinc ion per subunit.</text>
</comment>
<keyword evidence="7 19" id="KW-0444">Lipid biosynthesis</keyword>
<keyword evidence="10 19" id="KW-0547">Nucleotide-binding</keyword>
<dbReference type="PANTHER" id="PTHR42853:SF3">
    <property type="entry name" value="ACETYL-COENZYME A CARBOXYLASE CARBOXYL TRANSFERASE SUBUNIT ALPHA, CHLOROPLASTIC"/>
    <property type="match status" value="1"/>
</dbReference>
<comment type="subunit">
    <text evidence="19">Acetyl-CoA carboxylase is a heterohexamer composed of biotin carboxyl carrier protein (AccB), biotin carboxylase (AccC) and two subunits each of ACCase subunit alpha (AccA) and ACCase subunit beta (AccD).</text>
</comment>
<dbReference type="GO" id="GO:0016743">
    <property type="term" value="F:carboxyl- or carbamoyltransferase activity"/>
    <property type="evidence" value="ECO:0007669"/>
    <property type="project" value="UniProtKB-UniRule"/>
</dbReference>
<dbReference type="PANTHER" id="PTHR42853">
    <property type="entry name" value="ACETYL-COENZYME A CARBOXYLASE CARBOXYL TRANSFERASE SUBUNIT ALPHA"/>
    <property type="match status" value="1"/>
</dbReference>
<comment type="similarity">
    <text evidence="20">Belongs to the AccD/PCCB family.</text>
</comment>
<dbReference type="InterPro" id="IPR011763">
    <property type="entry name" value="COA_CT_C"/>
</dbReference>
<evidence type="ECO:0000256" key="1">
    <source>
        <dbReference type="ARBA" id="ARBA00004496"/>
    </source>
</evidence>
<dbReference type="NCBIfam" id="TIGR00513">
    <property type="entry name" value="accA"/>
    <property type="match status" value="1"/>
</dbReference>
<dbReference type="InterPro" id="IPR011762">
    <property type="entry name" value="COA_CT_N"/>
</dbReference>
<dbReference type="Pfam" id="PF01039">
    <property type="entry name" value="Carboxyl_trans"/>
    <property type="match status" value="1"/>
</dbReference>
<evidence type="ECO:0000256" key="20">
    <source>
        <dbReference type="HAMAP-Rule" id="MF_01395"/>
    </source>
</evidence>
<organism evidence="23">
    <name type="scientific">Streptomyces sp. gb1(2016)</name>
    <dbReference type="NCBI Taxonomy" id="1828321"/>
    <lineage>
        <taxon>Bacteria</taxon>
        <taxon>Bacillati</taxon>
        <taxon>Actinomycetota</taxon>
        <taxon>Actinomycetes</taxon>
        <taxon>Kitasatosporales</taxon>
        <taxon>Streptomycetaceae</taxon>
        <taxon>Streptomyces</taxon>
    </lineage>
</organism>
<feature type="domain" description="CoA carboxyltransferase N-terminal" evidence="21">
    <location>
        <begin position="15"/>
        <end position="284"/>
    </location>
</feature>
<comment type="similarity">
    <text evidence="3">In the C-terminal section; belongs to the AccA family.</text>
</comment>
<evidence type="ECO:0000259" key="22">
    <source>
        <dbReference type="PROSITE" id="PS50989"/>
    </source>
</evidence>
<dbReference type="GO" id="GO:0008270">
    <property type="term" value="F:zinc ion binding"/>
    <property type="evidence" value="ECO:0007669"/>
    <property type="project" value="UniProtKB-UniRule"/>
</dbReference>
<dbReference type="AlphaFoldDB" id="A0A652KX98"/>
<evidence type="ECO:0000256" key="17">
    <source>
        <dbReference type="ARBA" id="ARBA00025280"/>
    </source>
</evidence>
<dbReference type="GO" id="GO:0003989">
    <property type="term" value="F:acetyl-CoA carboxylase activity"/>
    <property type="evidence" value="ECO:0007669"/>
    <property type="project" value="InterPro"/>
</dbReference>
<keyword evidence="11 20" id="KW-0863">Zinc-finger</keyword>
<dbReference type="Gene3D" id="3.90.226.10">
    <property type="entry name" value="2-enoyl-CoA Hydratase, Chain A, domain 1"/>
    <property type="match status" value="2"/>
</dbReference>
<comment type="pathway">
    <text evidence="2 19">Lipid metabolism; malonyl-CoA biosynthesis; malonyl-CoA from acetyl-CoA: step 1/1.</text>
</comment>
<keyword evidence="12 19" id="KW-0276">Fatty acid metabolism</keyword>
<feature type="domain" description="CoA carboxyltransferase C-terminal" evidence="22">
    <location>
        <begin position="284"/>
        <end position="531"/>
    </location>
</feature>
<keyword evidence="6 19" id="KW-0963">Cytoplasm</keyword>
<accession>A0A652KX98</accession>
<dbReference type="GO" id="GO:0009317">
    <property type="term" value="C:acetyl-CoA carboxylase complex"/>
    <property type="evidence" value="ECO:0007669"/>
    <property type="project" value="InterPro"/>
</dbReference>
<dbReference type="NCBIfam" id="TIGR00515">
    <property type="entry name" value="accD"/>
    <property type="match status" value="1"/>
</dbReference>
<name>A0A652KX98_9ACTN</name>
<dbReference type="PROSITE" id="PS50980">
    <property type="entry name" value="COA_CT_NTER"/>
    <property type="match status" value="1"/>
</dbReference>
<dbReference type="InterPro" id="IPR029045">
    <property type="entry name" value="ClpP/crotonase-like_dom_sf"/>
</dbReference>
<evidence type="ECO:0000256" key="18">
    <source>
        <dbReference type="ARBA" id="ARBA00049152"/>
    </source>
</evidence>
<keyword evidence="9 20" id="KW-0479">Metal-binding</keyword>
<dbReference type="InterPro" id="IPR034733">
    <property type="entry name" value="AcCoA_carboxyl_beta"/>
</dbReference>
<keyword evidence="14 19" id="KW-0067">ATP-binding</keyword>
<evidence type="ECO:0000256" key="2">
    <source>
        <dbReference type="ARBA" id="ARBA00004956"/>
    </source>
</evidence>
<evidence type="ECO:0000256" key="5">
    <source>
        <dbReference type="ARBA" id="ARBA00011664"/>
    </source>
</evidence>
<dbReference type="GO" id="GO:0005524">
    <property type="term" value="F:ATP binding"/>
    <property type="evidence" value="ECO:0007669"/>
    <property type="project" value="UniProtKB-KW"/>
</dbReference>
<dbReference type="NCBIfam" id="NF041504">
    <property type="entry name" value="AccA_sub"/>
    <property type="match status" value="1"/>
</dbReference>
<comment type="subcellular location">
    <subcellularLocation>
        <location evidence="1 19">Cytoplasm</location>
    </subcellularLocation>
</comment>
<evidence type="ECO:0000256" key="8">
    <source>
        <dbReference type="ARBA" id="ARBA00022679"/>
    </source>
</evidence>
<gene>
    <name evidence="19" type="primary">accA</name>
    <name evidence="20" type="synonym">accD</name>
    <name evidence="23" type="ORF">EAO74_20860</name>
</gene>
<comment type="function">
    <text evidence="19">Component of the acetyl coenzyme A carboxylase (ACC) complex. First, biotin carboxylase catalyzes the carboxylation of biotin on its carrier protein (BCCP) and then the CO(2) group is transferred by the carboxyltransferase to acetyl-CoA to form malonyl-CoA.</text>
</comment>
<dbReference type="GO" id="GO:0006633">
    <property type="term" value="P:fatty acid biosynthetic process"/>
    <property type="evidence" value="ECO:0007669"/>
    <property type="project" value="UniProtKB-KW"/>
</dbReference>